<accession>A0AAV1UPL0</accession>
<proteinExistence type="predicted"/>
<name>A0AAV1UPL0_9STRA</name>
<feature type="compositionally biased region" description="Polar residues" evidence="1">
    <location>
        <begin position="1"/>
        <end position="14"/>
    </location>
</feature>
<sequence>MASTHSRSNNQTPSPGDDASFGWQLFHDRQRNLIYYLHTYTGEVRWPRPETVGFVMHGLKPLPAAATMDTEAGDKMDKTDTSSLVNPDIWSPYYPHVVMLPSGLVQVHPSPAGSDATEMWCGYNRFPLTANAKATRAFPELLHSSKGYCASAMMTCKPRLLPPTWEDSSTGPPFLPPYPVTILEREANMEEDKRPAAAGCDQFETFHTPEIEIPCSTPSLQTSECEGREESSMDSLTSSKTKTSIAPAKQLAFPKELPAPNPEKKEHNRKGYLLRQARKMIRGSGGTAAAVASASAIRPRKNQEMVSAITTRPEVAVRTMEEVQDNGSTVTESNMQPTRLHR</sequence>
<feature type="region of interest" description="Disordered" evidence="1">
    <location>
        <begin position="213"/>
        <end position="244"/>
    </location>
</feature>
<evidence type="ECO:0000313" key="3">
    <source>
        <dbReference type="EMBL" id="CAK7935673.1"/>
    </source>
</evidence>
<gene>
    <name evidence="3" type="ORF">PM001_LOCUS20823</name>
</gene>
<organism evidence="3 4">
    <name type="scientific">Peronospora matthiolae</name>
    <dbReference type="NCBI Taxonomy" id="2874970"/>
    <lineage>
        <taxon>Eukaryota</taxon>
        <taxon>Sar</taxon>
        <taxon>Stramenopiles</taxon>
        <taxon>Oomycota</taxon>
        <taxon>Peronosporomycetes</taxon>
        <taxon>Peronosporales</taxon>
        <taxon>Peronosporaceae</taxon>
        <taxon>Peronospora</taxon>
    </lineage>
</organism>
<feature type="compositionally biased region" description="Polar residues" evidence="1">
    <location>
        <begin position="325"/>
        <end position="342"/>
    </location>
</feature>
<feature type="compositionally biased region" description="Polar residues" evidence="1">
    <location>
        <begin position="233"/>
        <end position="244"/>
    </location>
</feature>
<evidence type="ECO:0000313" key="4">
    <source>
        <dbReference type="Proteomes" id="UP001162060"/>
    </source>
</evidence>
<feature type="domain" description="WW" evidence="2">
    <location>
        <begin position="17"/>
        <end position="51"/>
    </location>
</feature>
<evidence type="ECO:0000259" key="2">
    <source>
        <dbReference type="PROSITE" id="PS50020"/>
    </source>
</evidence>
<dbReference type="Proteomes" id="UP001162060">
    <property type="component" value="Unassembled WGS sequence"/>
</dbReference>
<feature type="region of interest" description="Disordered" evidence="1">
    <location>
        <begin position="320"/>
        <end position="342"/>
    </location>
</feature>
<feature type="region of interest" description="Disordered" evidence="1">
    <location>
        <begin position="1"/>
        <end position="21"/>
    </location>
</feature>
<dbReference type="EMBL" id="CAKLBY020000222">
    <property type="protein sequence ID" value="CAK7935673.1"/>
    <property type="molecule type" value="Genomic_DNA"/>
</dbReference>
<evidence type="ECO:0000256" key="1">
    <source>
        <dbReference type="SAM" id="MobiDB-lite"/>
    </source>
</evidence>
<reference evidence="3" key="1">
    <citation type="submission" date="2024-01" db="EMBL/GenBank/DDBJ databases">
        <authorList>
            <person name="Webb A."/>
        </authorList>
    </citation>
    <scope>NUCLEOTIDE SEQUENCE</scope>
    <source>
        <strain evidence="3">Pm1</strain>
    </source>
</reference>
<comment type="caution">
    <text evidence="3">The sequence shown here is derived from an EMBL/GenBank/DDBJ whole genome shotgun (WGS) entry which is preliminary data.</text>
</comment>
<dbReference type="AlphaFoldDB" id="A0AAV1UPL0"/>
<dbReference type="InterPro" id="IPR001202">
    <property type="entry name" value="WW_dom"/>
</dbReference>
<protein>
    <recommendedName>
        <fullName evidence="2">WW domain-containing protein</fullName>
    </recommendedName>
</protein>
<dbReference type="PROSITE" id="PS50020">
    <property type="entry name" value="WW_DOMAIN_2"/>
    <property type="match status" value="1"/>
</dbReference>